<reference evidence="1 2" key="1">
    <citation type="submission" date="2023-01" db="EMBL/GenBank/DDBJ databases">
        <authorList>
            <person name="Kreplak J."/>
        </authorList>
    </citation>
    <scope>NUCLEOTIDE SEQUENCE [LARGE SCALE GENOMIC DNA]</scope>
</reference>
<name>A0AAV1A873_VICFA</name>
<keyword evidence="2" id="KW-1185">Reference proteome</keyword>
<dbReference type="Proteomes" id="UP001157006">
    <property type="component" value="Chromosome 3"/>
</dbReference>
<proteinExistence type="predicted"/>
<evidence type="ECO:0000313" key="2">
    <source>
        <dbReference type="Proteomes" id="UP001157006"/>
    </source>
</evidence>
<protein>
    <submittedName>
        <fullName evidence="1">Uncharacterized protein</fullName>
    </submittedName>
</protein>
<accession>A0AAV1A873</accession>
<sequence>MINKEKFQEVSRNFLFNFMMRAQVKNQNKGWFPNHVHKHFTRPHTLFQYNKISKFNHGPVFLLQISKLSLVHKRKSKKRVIESSVYHHSITVQQVCKDHGSVKTECKQKFHVQPNKHVFIS</sequence>
<gene>
    <name evidence="1" type="ORF">VFH_III200920</name>
</gene>
<dbReference type="AlphaFoldDB" id="A0AAV1A873"/>
<organism evidence="1 2">
    <name type="scientific">Vicia faba</name>
    <name type="common">Broad bean</name>
    <name type="synonym">Faba vulgaris</name>
    <dbReference type="NCBI Taxonomy" id="3906"/>
    <lineage>
        <taxon>Eukaryota</taxon>
        <taxon>Viridiplantae</taxon>
        <taxon>Streptophyta</taxon>
        <taxon>Embryophyta</taxon>
        <taxon>Tracheophyta</taxon>
        <taxon>Spermatophyta</taxon>
        <taxon>Magnoliopsida</taxon>
        <taxon>eudicotyledons</taxon>
        <taxon>Gunneridae</taxon>
        <taxon>Pentapetalae</taxon>
        <taxon>rosids</taxon>
        <taxon>fabids</taxon>
        <taxon>Fabales</taxon>
        <taxon>Fabaceae</taxon>
        <taxon>Papilionoideae</taxon>
        <taxon>50 kb inversion clade</taxon>
        <taxon>NPAAA clade</taxon>
        <taxon>Hologalegina</taxon>
        <taxon>IRL clade</taxon>
        <taxon>Fabeae</taxon>
        <taxon>Vicia</taxon>
    </lineage>
</organism>
<dbReference type="EMBL" id="OX451738">
    <property type="protein sequence ID" value="CAI8605828.1"/>
    <property type="molecule type" value="Genomic_DNA"/>
</dbReference>
<evidence type="ECO:0000313" key="1">
    <source>
        <dbReference type="EMBL" id="CAI8605828.1"/>
    </source>
</evidence>